<comment type="function">
    <text evidence="5">Zinc chaperone that directly transfers zinc cofactor to target proteins, thereby activating them. Zinc is transferred from the CXCC motif in the GTPase domain to the zinc binding site in target proteins in a process requiring GTP hydrolysis.</text>
</comment>
<evidence type="ECO:0000313" key="8">
    <source>
        <dbReference type="EMBL" id="POQ98900.1"/>
    </source>
</evidence>
<dbReference type="Gene3D" id="3.40.50.300">
    <property type="entry name" value="P-loop containing nucleotide triphosphate hydrolases"/>
    <property type="match status" value="1"/>
</dbReference>
<dbReference type="Pfam" id="PF07683">
    <property type="entry name" value="CobW_C"/>
    <property type="match status" value="1"/>
</dbReference>
<comment type="catalytic activity">
    <reaction evidence="6">
        <text>GTP + H2O = GDP + phosphate + H(+)</text>
        <dbReference type="Rhea" id="RHEA:19669"/>
        <dbReference type="ChEBI" id="CHEBI:15377"/>
        <dbReference type="ChEBI" id="CHEBI:15378"/>
        <dbReference type="ChEBI" id="CHEBI:37565"/>
        <dbReference type="ChEBI" id="CHEBI:43474"/>
        <dbReference type="ChEBI" id="CHEBI:58189"/>
    </reaction>
    <physiologicalReaction direction="left-to-right" evidence="6">
        <dbReference type="Rhea" id="RHEA:19670"/>
    </physiologicalReaction>
</comment>
<evidence type="ECO:0000256" key="3">
    <source>
        <dbReference type="ARBA" id="ARBA00023186"/>
    </source>
</evidence>
<dbReference type="InterPro" id="IPR027417">
    <property type="entry name" value="P-loop_NTPase"/>
</dbReference>
<evidence type="ECO:0000256" key="5">
    <source>
        <dbReference type="ARBA" id="ARBA00045658"/>
    </source>
</evidence>
<dbReference type="InterPro" id="IPR051927">
    <property type="entry name" value="Zn_Chap_cDPG_Synth"/>
</dbReference>
<dbReference type="Pfam" id="PF02492">
    <property type="entry name" value="cobW"/>
    <property type="match status" value="1"/>
</dbReference>
<sequence length="409" mass="45052">MNDRLPVTVLSGYLGAGKTTLLNHLLANRQGLRVAVIVSDMSEVNVDAALVRGGLAALSRSEEVLVEMSNGCICCTLREDLLKEVSRLAREGRFDYLLIESSGISEPLPIAQTFSFEDERGEPLRDLTRLDTMVTVVDASRILEDLSGKDLARGSEGEAFPGDHQRTLVQLLTDQIEFADVLIINKIDLVDGETAGKVSALLAALNPGARQVRVSHGRVDPGEILDTGLFDLAEAEESVAWQEELLTGHTPETEEHGISSFVFRARKPFHPGRLMKYWETDQDFLVRAKGFFWIVTRPDLVFFFSQAGQDKQIDQAGYWDEAIPGASCSGTADTGKEGCCASPNEWGERKQEIVHIGFQMNRARIEAQLEACLVTDEELGQGTAFLESCEDPIGACLEEETGATRERRY</sequence>
<dbReference type="GO" id="GO:0016787">
    <property type="term" value="F:hydrolase activity"/>
    <property type="evidence" value="ECO:0007669"/>
    <property type="project" value="UniProtKB-KW"/>
</dbReference>
<dbReference type="InterPro" id="IPR036627">
    <property type="entry name" value="CobW-likC_sf"/>
</dbReference>
<dbReference type="GO" id="GO:0000166">
    <property type="term" value="F:nucleotide binding"/>
    <property type="evidence" value="ECO:0007669"/>
    <property type="project" value="UniProtKB-KW"/>
</dbReference>
<dbReference type="AlphaFoldDB" id="A0A2S4JHK1"/>
<keyword evidence="1" id="KW-0547">Nucleotide-binding</keyword>
<dbReference type="SUPFAM" id="SSF52540">
    <property type="entry name" value="P-loop containing nucleoside triphosphate hydrolases"/>
    <property type="match status" value="1"/>
</dbReference>
<evidence type="ECO:0000256" key="1">
    <source>
        <dbReference type="ARBA" id="ARBA00022741"/>
    </source>
</evidence>
<dbReference type="Gene3D" id="3.30.1220.10">
    <property type="entry name" value="CobW-like, C-terminal domain"/>
    <property type="match status" value="1"/>
</dbReference>
<evidence type="ECO:0000259" key="7">
    <source>
        <dbReference type="SMART" id="SM00833"/>
    </source>
</evidence>
<dbReference type="RefSeq" id="WP_103680891.1">
    <property type="nucleotide sequence ID" value="NZ_LPWH01000113.1"/>
</dbReference>
<dbReference type="Proteomes" id="UP000237350">
    <property type="component" value="Unassembled WGS sequence"/>
</dbReference>
<feature type="domain" description="CobW C-terminal" evidence="7">
    <location>
        <begin position="258"/>
        <end position="373"/>
    </location>
</feature>
<evidence type="ECO:0000313" key="9">
    <source>
        <dbReference type="Proteomes" id="UP000237350"/>
    </source>
</evidence>
<evidence type="ECO:0000256" key="2">
    <source>
        <dbReference type="ARBA" id="ARBA00022801"/>
    </source>
</evidence>
<dbReference type="InterPro" id="IPR003495">
    <property type="entry name" value="CobW/HypB/UreG_nucleotide-bd"/>
</dbReference>
<dbReference type="SMART" id="SM00833">
    <property type="entry name" value="CobW_C"/>
    <property type="match status" value="1"/>
</dbReference>
<keyword evidence="9" id="KW-1185">Reference proteome</keyword>
<dbReference type="PANTHER" id="PTHR43603:SF1">
    <property type="entry name" value="ZINC-REGULATED GTPASE METALLOPROTEIN ACTIVATOR 1"/>
    <property type="match status" value="1"/>
</dbReference>
<evidence type="ECO:0000256" key="4">
    <source>
        <dbReference type="ARBA" id="ARBA00034320"/>
    </source>
</evidence>
<reference evidence="9" key="1">
    <citation type="submission" date="2015-12" db="EMBL/GenBank/DDBJ databases">
        <authorList>
            <person name="Lodha T.D."/>
            <person name="Chintalapati S."/>
            <person name="Chintalapati V.R."/>
            <person name="Sravanthi T."/>
        </authorList>
    </citation>
    <scope>NUCLEOTIDE SEQUENCE [LARGE SCALE GENOMIC DNA]</scope>
    <source>
        <strain evidence="9">JC133</strain>
    </source>
</reference>
<gene>
    <name evidence="8" type="ORF">AU468_11660</name>
</gene>
<comment type="caution">
    <text evidence="8">The sequence shown here is derived from an EMBL/GenBank/DDBJ whole genome shotgun (WGS) entry which is preliminary data.</text>
</comment>
<comment type="similarity">
    <text evidence="4">Belongs to the SIMIBI class G3E GTPase family. ZNG1 subfamily.</text>
</comment>
<keyword evidence="2" id="KW-0378">Hydrolase</keyword>
<protein>
    <recommendedName>
        <fullName evidence="7">CobW C-terminal domain-containing protein</fullName>
    </recommendedName>
</protein>
<accession>A0A2S4JHK1</accession>
<proteinExistence type="inferred from homology"/>
<dbReference type="EMBL" id="LPWH01000113">
    <property type="protein sequence ID" value="POQ98900.1"/>
    <property type="molecule type" value="Genomic_DNA"/>
</dbReference>
<dbReference type="CDD" id="cd03112">
    <property type="entry name" value="CobW-like"/>
    <property type="match status" value="1"/>
</dbReference>
<dbReference type="PANTHER" id="PTHR43603">
    <property type="entry name" value="COBW DOMAIN-CONTAINING PROTEIN DDB_G0274527"/>
    <property type="match status" value="1"/>
</dbReference>
<evidence type="ECO:0000256" key="6">
    <source>
        <dbReference type="ARBA" id="ARBA00049117"/>
    </source>
</evidence>
<organism evidence="8 9">
    <name type="scientific">Alkalispirochaeta sphaeroplastigenens</name>
    <dbReference type="NCBI Taxonomy" id="1187066"/>
    <lineage>
        <taxon>Bacteria</taxon>
        <taxon>Pseudomonadati</taxon>
        <taxon>Spirochaetota</taxon>
        <taxon>Spirochaetia</taxon>
        <taxon>Spirochaetales</taxon>
        <taxon>Spirochaetaceae</taxon>
        <taxon>Alkalispirochaeta</taxon>
    </lineage>
</organism>
<dbReference type="OrthoDB" id="9808822at2"/>
<name>A0A2S4JHK1_9SPIO</name>
<keyword evidence="3" id="KW-0143">Chaperone</keyword>
<dbReference type="InterPro" id="IPR011629">
    <property type="entry name" value="CobW-like_C"/>
</dbReference>